<evidence type="ECO:0000259" key="8">
    <source>
        <dbReference type="Pfam" id="PF08018"/>
    </source>
</evidence>
<dbReference type="InterPro" id="IPR004275">
    <property type="entry name" value="Frog_antimicrobial_propeptide"/>
</dbReference>
<evidence type="ECO:0000256" key="5">
    <source>
        <dbReference type="ARBA" id="ARBA00022729"/>
    </source>
</evidence>
<feature type="signal peptide" evidence="6">
    <location>
        <begin position="1"/>
        <end position="22"/>
    </location>
</feature>
<reference evidence="9" key="1">
    <citation type="submission" date="2013-12" db="EMBL/GenBank/DDBJ databases">
        <title>Hubei Cold-striped Frog.</title>
        <authorList>
            <person name="Wang H."/>
            <person name="liu J."/>
        </authorList>
    </citation>
    <scope>NUCLEOTIDE SEQUENCE</scope>
    <source>
        <strain evidence="9">HB20131101</strain>
    </source>
</reference>
<keyword evidence="4" id="KW-0929">Antimicrobial</keyword>
<dbReference type="AlphaFoldDB" id="A0A0A0RAB9"/>
<protein>
    <submittedName>
        <fullName evidence="9">Brevinin-1HB1</fullName>
    </submittedName>
</protein>
<dbReference type="EMBL" id="KF922241">
    <property type="protein sequence ID" value="AIU99890.1"/>
    <property type="molecule type" value="mRNA"/>
</dbReference>
<feature type="domain" description="Frog antimicrobial peptide propeptide" evidence="7">
    <location>
        <begin position="2"/>
        <end position="46"/>
    </location>
</feature>
<evidence type="ECO:0000256" key="6">
    <source>
        <dbReference type="SAM" id="SignalP"/>
    </source>
</evidence>
<evidence type="ECO:0000259" key="7">
    <source>
        <dbReference type="Pfam" id="PF03032"/>
    </source>
</evidence>
<evidence type="ECO:0000256" key="4">
    <source>
        <dbReference type="ARBA" id="ARBA00022529"/>
    </source>
</evidence>
<name>A0A0A0RAB9_9NEOB</name>
<feature type="domain" description="Frog antimicrobial peptide brevinin-1 type" evidence="8">
    <location>
        <begin position="48"/>
        <end position="71"/>
    </location>
</feature>
<dbReference type="Pfam" id="PF03032">
    <property type="entry name" value="FSAP_sig_propep"/>
    <property type="match status" value="1"/>
</dbReference>
<evidence type="ECO:0000256" key="1">
    <source>
        <dbReference type="ARBA" id="ARBA00004613"/>
    </source>
</evidence>
<dbReference type="GO" id="GO:0005576">
    <property type="term" value="C:extracellular region"/>
    <property type="evidence" value="ECO:0007669"/>
    <property type="project" value="UniProtKB-SubCell"/>
</dbReference>
<comment type="subcellular location">
    <subcellularLocation>
        <location evidence="1">Secreted</location>
    </subcellularLocation>
</comment>
<dbReference type="InterPro" id="IPR012520">
    <property type="entry name" value="Antimicrobial_frog_1"/>
</dbReference>
<feature type="chain" id="PRO_5001976445" evidence="6">
    <location>
        <begin position="23"/>
        <end position="71"/>
    </location>
</feature>
<keyword evidence="3" id="KW-0964">Secreted</keyword>
<keyword evidence="5 6" id="KW-0732">Signal</keyword>
<evidence type="ECO:0000256" key="3">
    <source>
        <dbReference type="ARBA" id="ARBA00022525"/>
    </source>
</evidence>
<organism evidence="9">
    <name type="scientific">Pelophylax hubeiensis</name>
    <name type="common">Hubei gold-striped pond frog</name>
    <dbReference type="NCBI Taxonomy" id="121165"/>
    <lineage>
        <taxon>Eukaryota</taxon>
        <taxon>Metazoa</taxon>
        <taxon>Chordata</taxon>
        <taxon>Craniata</taxon>
        <taxon>Vertebrata</taxon>
        <taxon>Euteleostomi</taxon>
        <taxon>Amphibia</taxon>
        <taxon>Batrachia</taxon>
        <taxon>Anura</taxon>
        <taxon>Neobatrachia</taxon>
        <taxon>Ranoidea</taxon>
        <taxon>Ranidae</taxon>
        <taxon>Pelophylax</taxon>
    </lineage>
</organism>
<comment type="similarity">
    <text evidence="2">Belongs to the frog skin active peptide (FSAP) family. Brevinin subfamily.</text>
</comment>
<dbReference type="GO" id="GO:0098542">
    <property type="term" value="P:defense response to other organism"/>
    <property type="evidence" value="ECO:0007669"/>
    <property type="project" value="InterPro"/>
</dbReference>
<evidence type="ECO:0000256" key="2">
    <source>
        <dbReference type="ARBA" id="ARBA00008230"/>
    </source>
</evidence>
<sequence length="71" mass="8176">MFTLKKSLLVLFFLGTINLSLCEEERSADEEERRDDHDEMDVEVQKRFLPAIIGMAAKVLPAFLCKITKKC</sequence>
<dbReference type="Pfam" id="PF08018">
    <property type="entry name" value="Antimicrobial_1"/>
    <property type="match status" value="1"/>
</dbReference>
<evidence type="ECO:0000313" key="9">
    <source>
        <dbReference type="EMBL" id="AIU99890.1"/>
    </source>
</evidence>
<accession>A0A0A0RAB9</accession>
<proteinExistence type="evidence at transcript level"/>